<reference evidence="3" key="1">
    <citation type="submission" date="2025-08" db="UniProtKB">
        <authorList>
            <consortium name="RefSeq"/>
        </authorList>
    </citation>
    <scope>IDENTIFICATION</scope>
    <source>
        <tissue evidence="3">Blood</tissue>
    </source>
</reference>
<proteinExistence type="predicted"/>
<keyword evidence="2" id="KW-1185">Reference proteome</keyword>
<dbReference type="KEGG" id="bbis:104984087"/>
<dbReference type="RefSeq" id="XP_010832008.1">
    <property type="nucleotide sequence ID" value="XM_010833706.1"/>
</dbReference>
<dbReference type="Proteomes" id="UP000515208">
    <property type="component" value="Unplaced"/>
</dbReference>
<sequence>MPSGASSPGPGAGRVMGPDCVPTLLRVSRVTGQNCPQCPELLRVMSSPCRPRIHTQEAQSCTVHKCPPGPQPPTPCLLPGAVRNAGSQGADLEDHMGGRIEAALRPRFRREPWEAHPKRGPRVLVPATGQPQGRLLLGDSLSRRSSSGAPQYGPSGCSPLPQLWGLGHPRQPWCPGPQQDPQKPVGPVGSTFRCVHSLPLPAVTLSLSARGTGPRAGQRFRAALTKLLSWEWATRQTSGPALVSLGRWLDTAGHPSNLFSVWQCLALPPPPDRKALKPQASSGDSCSLSLTAKPLPAWLPALPHPTHRPGGPQRVLAESGTALPRGRVPSTPSLVHHPGTLHGAWAGATVRCRPRCSP</sequence>
<evidence type="ECO:0000256" key="1">
    <source>
        <dbReference type="SAM" id="MobiDB-lite"/>
    </source>
</evidence>
<accession>A0A6P3GKA6</accession>
<gene>
    <name evidence="3" type="primary">LOC104984087</name>
</gene>
<evidence type="ECO:0000313" key="3">
    <source>
        <dbReference type="RefSeq" id="XP_010832008.1"/>
    </source>
</evidence>
<name>A0A6P3GKA6_BISBB</name>
<organism evidence="2 3">
    <name type="scientific">Bison bison bison</name>
    <name type="common">North American plains bison</name>
    <dbReference type="NCBI Taxonomy" id="43346"/>
    <lineage>
        <taxon>Eukaryota</taxon>
        <taxon>Metazoa</taxon>
        <taxon>Chordata</taxon>
        <taxon>Craniata</taxon>
        <taxon>Vertebrata</taxon>
        <taxon>Euteleostomi</taxon>
        <taxon>Mammalia</taxon>
        <taxon>Eutheria</taxon>
        <taxon>Laurasiatheria</taxon>
        <taxon>Artiodactyla</taxon>
        <taxon>Ruminantia</taxon>
        <taxon>Pecora</taxon>
        <taxon>Bovidae</taxon>
        <taxon>Bovinae</taxon>
        <taxon>Bison</taxon>
    </lineage>
</organism>
<dbReference type="GeneID" id="104984087"/>
<feature type="compositionally biased region" description="Low complexity" evidence="1">
    <location>
        <begin position="133"/>
        <end position="148"/>
    </location>
</feature>
<feature type="region of interest" description="Disordered" evidence="1">
    <location>
        <begin position="114"/>
        <end position="161"/>
    </location>
</feature>
<evidence type="ECO:0000313" key="2">
    <source>
        <dbReference type="Proteomes" id="UP000515208"/>
    </source>
</evidence>
<dbReference type="AlphaFoldDB" id="A0A6P3GKA6"/>
<protein>
    <submittedName>
        <fullName evidence="3">Uncharacterized protein LOC104984087</fullName>
    </submittedName>
</protein>